<dbReference type="KEGG" id="fac:FACI_IFERC01G1861"/>
<dbReference type="PANTHER" id="PTHR43637:SF1">
    <property type="entry name" value="UPF0273 PROTEIN TM_0370"/>
    <property type="match status" value="1"/>
</dbReference>
<dbReference type="PANTHER" id="PTHR43637">
    <property type="entry name" value="UPF0273 PROTEIN TM_0370"/>
    <property type="match status" value="1"/>
</dbReference>
<accession>S0ASS6</accession>
<dbReference type="GO" id="GO:0005524">
    <property type="term" value="F:ATP binding"/>
    <property type="evidence" value="ECO:0007669"/>
    <property type="project" value="UniProtKB-KW"/>
</dbReference>
<evidence type="ECO:0000256" key="1">
    <source>
        <dbReference type="ARBA" id="ARBA00022741"/>
    </source>
</evidence>
<sequence>MDITISKYKIKKIVSDVFDVTVNNIHKNYEIQGKIIPHKFDYVALNDVYIPIKIINEQDAVHDLMGFYAELEDCNIKNSIAITDRELNGDEQKVLKAYNIKAVDYRNYMGLDDRYSFGIHKIDMAISGGLRPGFVYLISGKTGSGKTTLSSIFLAEGAKNGEKGLIILTDTFPEAFVENIRTMDINFYESYKNDMIEIMEISDKTKSLKLENMKNKADYREFITKVISGLKKVIVANNIKRVVIDMVMPLLIPDDDYINLFINSLAMEGVVVIITSILKNSDLSVYGSEENYVAGIIKLDYKLSTKGIDRTMMIPKMPVPLNNTMPMHFAITSSGIEITSKVNYVVNQNKLKVTNQVNAVNNYTKKEEPVDEYAFFKSYK</sequence>
<gene>
    <name evidence="4" type="ORF">FACI_IFERC00001G1861</name>
</gene>
<name>S0ASS6_FERAC</name>
<dbReference type="AlphaFoldDB" id="S0ASS6"/>
<keyword evidence="2" id="KW-0067">ATP-binding</keyword>
<keyword evidence="5" id="KW-1185">Reference proteome</keyword>
<dbReference type="HOGENOM" id="CLU_726851_0_0_2"/>
<dbReference type="SUPFAM" id="SSF52540">
    <property type="entry name" value="P-loop containing nucleoside triphosphate hydrolases"/>
    <property type="match status" value="1"/>
</dbReference>
<protein>
    <recommendedName>
        <fullName evidence="3">KaiC domain-containing protein</fullName>
    </recommendedName>
</protein>
<proteinExistence type="predicted"/>
<organism evidence="4 5">
    <name type="scientific">Ferroplasma acidarmanus Fer1</name>
    <dbReference type="NCBI Taxonomy" id="333146"/>
    <lineage>
        <taxon>Archaea</taxon>
        <taxon>Methanobacteriati</taxon>
        <taxon>Thermoplasmatota</taxon>
        <taxon>Thermoplasmata</taxon>
        <taxon>Thermoplasmatales</taxon>
        <taxon>Ferroplasmaceae</taxon>
        <taxon>Ferroplasma</taxon>
    </lineage>
</organism>
<evidence type="ECO:0000313" key="4">
    <source>
        <dbReference type="EMBL" id="AGO61837.1"/>
    </source>
</evidence>
<dbReference type="InterPro" id="IPR010624">
    <property type="entry name" value="KaiC_dom"/>
</dbReference>
<evidence type="ECO:0000259" key="3">
    <source>
        <dbReference type="PROSITE" id="PS51146"/>
    </source>
</evidence>
<dbReference type="Gene3D" id="3.40.50.300">
    <property type="entry name" value="P-loop containing nucleotide triphosphate hydrolases"/>
    <property type="match status" value="1"/>
</dbReference>
<dbReference type="InterPro" id="IPR014774">
    <property type="entry name" value="KaiC-like_dom"/>
</dbReference>
<keyword evidence="1" id="KW-0547">Nucleotide-binding</keyword>
<dbReference type="PROSITE" id="PS51146">
    <property type="entry name" value="KAIC"/>
    <property type="match status" value="1"/>
</dbReference>
<dbReference type="GeneID" id="16026051"/>
<dbReference type="InterPro" id="IPR027417">
    <property type="entry name" value="P-loop_NTPase"/>
</dbReference>
<dbReference type="Proteomes" id="UP000014660">
    <property type="component" value="Chromosome"/>
</dbReference>
<feature type="domain" description="KaiC" evidence="3">
    <location>
        <begin position="113"/>
        <end position="359"/>
    </location>
</feature>
<dbReference type="EMBL" id="CP004145">
    <property type="protein sequence ID" value="AGO61837.1"/>
    <property type="molecule type" value="Genomic_DNA"/>
</dbReference>
<reference evidence="4 5" key="1">
    <citation type="journal article" date="2007" name="Proc. Natl. Acad. Sci. U.S.A.">
        <title>Genome dynamics in a natural archaeal population.</title>
        <authorList>
            <person name="Allen E.E."/>
            <person name="Tyson G.W."/>
            <person name="Whitaker R.J."/>
            <person name="Detter J.C."/>
            <person name="Richardson P.M."/>
            <person name="Banfield J.F."/>
        </authorList>
    </citation>
    <scope>NUCLEOTIDE SEQUENCE [LARGE SCALE GENOMIC DNA]</scope>
    <source>
        <strain evidence="5">fer1</strain>
    </source>
</reference>
<dbReference type="Pfam" id="PF06745">
    <property type="entry name" value="ATPase"/>
    <property type="match status" value="1"/>
</dbReference>
<dbReference type="RefSeq" id="WP_009887935.1">
    <property type="nucleotide sequence ID" value="NC_021592.1"/>
</dbReference>
<evidence type="ECO:0000313" key="5">
    <source>
        <dbReference type="Proteomes" id="UP000014660"/>
    </source>
</evidence>
<evidence type="ECO:0000256" key="2">
    <source>
        <dbReference type="ARBA" id="ARBA00022840"/>
    </source>
</evidence>